<dbReference type="GeneID" id="76725731"/>
<evidence type="ECO:0000313" key="1">
    <source>
        <dbReference type="EMBL" id="QPG71673.1"/>
    </source>
</evidence>
<reference evidence="1 2" key="2">
    <citation type="journal article" date="2019" name="Sci. Rep.">
        <title>Insight into the biology of Mycobacterium mucogenicum and Mycobacterium neoaurum clade members.</title>
        <authorList>
            <person name="Behra P.R.K."/>
            <person name="Pettersson B.M.F."/>
            <person name="Ramesh M."/>
            <person name="Dasgupta S."/>
            <person name="Kirsebom L.A."/>
        </authorList>
    </citation>
    <scope>NUCLEOTIDE SEQUENCE [LARGE SCALE GENOMIC DNA]</scope>
    <source>
        <strain evidence="1 2">DSM 44124</strain>
    </source>
</reference>
<dbReference type="KEGG" id="mmuc:C1S78_012460"/>
<gene>
    <name evidence="1" type="ORF">C1S78_012460</name>
</gene>
<keyword evidence="2" id="KW-1185">Reference proteome</keyword>
<proteinExistence type="predicted"/>
<name>A0A8E4RCE4_MYCMU</name>
<sequence length="148" mass="15432">MRRVAVLAVAGALLSACTQTVPGQAGAPGDLTWQRPITDSVSSLGGTLGTVGEAMTAHDFVAMSRDCTKLQGTLDDLGKNLPTPNADVNSSLQDSIDNFRSFARVCTMMTPGTADASLDQLSGYLDRGDSSMRKALQQMGIELPAAGR</sequence>
<dbReference type="PROSITE" id="PS51257">
    <property type="entry name" value="PROKAR_LIPOPROTEIN"/>
    <property type="match status" value="1"/>
</dbReference>
<protein>
    <recommendedName>
        <fullName evidence="3">Lipoprotein</fullName>
    </recommendedName>
</protein>
<reference evidence="1 2" key="1">
    <citation type="journal article" date="2019" name="BMC Evol. Biol.">
        <title>Comparative genomics of Mycobacterium mucogenicum and Mycobacterium neoaurum clade members emphasizing tRNA and non-coding RNA.</title>
        <authorList>
            <person name="Behra P.R.K."/>
            <person name="Pettersson B.M.F."/>
            <person name="Das S."/>
            <person name="Dasgupta S."/>
            <person name="Kirsebom L.A."/>
        </authorList>
    </citation>
    <scope>NUCLEOTIDE SEQUENCE [LARGE SCALE GENOMIC DNA]</scope>
    <source>
        <strain evidence="1 2">DSM 44124</strain>
    </source>
</reference>
<evidence type="ECO:0000313" key="2">
    <source>
        <dbReference type="Proteomes" id="UP000309231"/>
    </source>
</evidence>
<dbReference type="Proteomes" id="UP000309231">
    <property type="component" value="Chromosome"/>
</dbReference>
<dbReference type="AlphaFoldDB" id="A0A8E4RCE4"/>
<evidence type="ECO:0008006" key="3">
    <source>
        <dbReference type="Google" id="ProtNLM"/>
    </source>
</evidence>
<dbReference type="EMBL" id="CP062008">
    <property type="protein sequence ID" value="QPG71673.1"/>
    <property type="molecule type" value="Genomic_DNA"/>
</dbReference>
<organism evidence="1 2">
    <name type="scientific">Mycolicibacterium mucogenicum DSM 44124</name>
    <dbReference type="NCBI Taxonomy" id="1226753"/>
    <lineage>
        <taxon>Bacteria</taxon>
        <taxon>Bacillati</taxon>
        <taxon>Actinomycetota</taxon>
        <taxon>Actinomycetes</taxon>
        <taxon>Mycobacteriales</taxon>
        <taxon>Mycobacteriaceae</taxon>
        <taxon>Mycolicibacterium</taxon>
    </lineage>
</organism>
<accession>A0A8E4RCE4</accession>
<dbReference type="RefSeq" id="WP_138158373.1">
    <property type="nucleotide sequence ID" value="NZ_ANBS01000012.1"/>
</dbReference>